<dbReference type="EnsemblBacteria" id="ABM80021">
    <property type="protein sequence ID" value="ABM80021"/>
    <property type="gene ID" value="Hbut_0149"/>
</dbReference>
<keyword evidence="2" id="KW-1185">Reference proteome</keyword>
<accession>A2BJ60</accession>
<dbReference type="AlphaFoldDB" id="A2BJ60"/>
<protein>
    <submittedName>
        <fullName evidence="1">Conserved archaeal protein</fullName>
    </submittedName>
</protein>
<organism evidence="1 2">
    <name type="scientific">Hyperthermus butylicus (strain DSM 5456 / JCM 9403 / PLM1-5)</name>
    <dbReference type="NCBI Taxonomy" id="415426"/>
    <lineage>
        <taxon>Archaea</taxon>
        <taxon>Thermoproteota</taxon>
        <taxon>Thermoprotei</taxon>
        <taxon>Desulfurococcales</taxon>
        <taxon>Pyrodictiaceae</taxon>
        <taxon>Hyperthermus</taxon>
    </lineage>
</organism>
<proteinExistence type="predicted"/>
<dbReference type="InterPro" id="IPR029060">
    <property type="entry name" value="PIN-like_dom_sf"/>
</dbReference>
<dbReference type="EMBL" id="CP000493">
    <property type="protein sequence ID" value="ABM80021.1"/>
    <property type="molecule type" value="Genomic_DNA"/>
</dbReference>
<dbReference type="CDD" id="cd09874">
    <property type="entry name" value="PIN_MT3492-like"/>
    <property type="match status" value="1"/>
</dbReference>
<gene>
    <name evidence="1" type="ordered locus">Hbut_0149</name>
</gene>
<dbReference type="GeneID" id="4781749"/>
<reference evidence="1 2" key="1">
    <citation type="journal article" date="2007" name="Archaea">
        <title>The genome of Hyperthermus butylicus: a sulfur-reducing, peptide fermenting, neutrophilic Crenarchaeote growing up to 108 degrees C.</title>
        <authorList>
            <person name="Brugger K."/>
            <person name="Chen L."/>
            <person name="Stark M."/>
            <person name="Zibat A."/>
            <person name="Redder P."/>
            <person name="Ruepp A."/>
            <person name="Awayez M."/>
            <person name="She Q."/>
            <person name="Garrett R.A."/>
            <person name="Klenk H.P."/>
        </authorList>
    </citation>
    <scope>NUCLEOTIDE SEQUENCE [LARGE SCALE GENOMIC DNA]</scope>
    <source>
        <strain evidence="2">DSM 5456 / JCM 9403 / PLM1-5</strain>
    </source>
</reference>
<evidence type="ECO:0000313" key="2">
    <source>
        <dbReference type="Proteomes" id="UP000002593"/>
    </source>
</evidence>
<dbReference type="SUPFAM" id="SSF88723">
    <property type="entry name" value="PIN domain-like"/>
    <property type="match status" value="1"/>
</dbReference>
<evidence type="ECO:0000313" key="1">
    <source>
        <dbReference type="EMBL" id="ABM80021.1"/>
    </source>
</evidence>
<sequence length="98" mass="11173">MRVYLDSSAIVKRYIEEDGSETVAEFYEKALDGEITLAFSIWNVGEVLGVLDKYLARGWISRSEYNTALASFRRETKRLIRLGILKVVLVKNRLLASS</sequence>
<dbReference type="Proteomes" id="UP000002593">
    <property type="component" value="Chromosome"/>
</dbReference>
<dbReference type="eggNOG" id="arCOG00727">
    <property type="taxonomic scope" value="Archaea"/>
</dbReference>
<name>A2BJ60_HYPBU</name>
<dbReference type="Gene3D" id="3.40.50.1010">
    <property type="entry name" value="5'-nuclease"/>
    <property type="match status" value="1"/>
</dbReference>
<dbReference type="KEGG" id="hbu:Hbut_0149"/>
<dbReference type="HOGENOM" id="CLU_119496_2_0_2"/>
<dbReference type="RefSeq" id="WP_011821338.1">
    <property type="nucleotide sequence ID" value="NC_008818.1"/>
</dbReference>